<keyword evidence="3" id="KW-1185">Reference proteome</keyword>
<evidence type="ECO:0000256" key="1">
    <source>
        <dbReference type="SAM" id="MobiDB-lite"/>
    </source>
</evidence>
<organism evidence="2 3">
    <name type="scientific">Botryotinia narcissicola</name>
    <dbReference type="NCBI Taxonomy" id="278944"/>
    <lineage>
        <taxon>Eukaryota</taxon>
        <taxon>Fungi</taxon>
        <taxon>Dikarya</taxon>
        <taxon>Ascomycota</taxon>
        <taxon>Pezizomycotina</taxon>
        <taxon>Leotiomycetes</taxon>
        <taxon>Helotiales</taxon>
        <taxon>Sclerotiniaceae</taxon>
        <taxon>Botryotinia</taxon>
    </lineage>
</organism>
<gene>
    <name evidence="2" type="ORF">BOTNAR_0308g00100</name>
</gene>
<reference evidence="2 3" key="1">
    <citation type="submission" date="2017-12" db="EMBL/GenBank/DDBJ databases">
        <title>Comparative genomics of Botrytis spp.</title>
        <authorList>
            <person name="Valero-Jimenez C.A."/>
            <person name="Tapia P."/>
            <person name="Veloso J."/>
            <person name="Silva-Moreno E."/>
            <person name="Staats M."/>
            <person name="Valdes J.H."/>
            <person name="Van Kan J.A.L."/>
        </authorList>
    </citation>
    <scope>NUCLEOTIDE SEQUENCE [LARGE SCALE GENOMIC DNA]</scope>
    <source>
        <strain evidence="2 3">MUCL2120</strain>
    </source>
</reference>
<proteinExistence type="predicted"/>
<feature type="compositionally biased region" description="Basic and acidic residues" evidence="1">
    <location>
        <begin position="37"/>
        <end position="47"/>
    </location>
</feature>
<dbReference type="EMBL" id="PQXJ01000308">
    <property type="protein sequence ID" value="TGO52975.1"/>
    <property type="molecule type" value="Genomic_DNA"/>
</dbReference>
<evidence type="ECO:0000313" key="3">
    <source>
        <dbReference type="Proteomes" id="UP000297452"/>
    </source>
</evidence>
<name>A0A4Z1HVD8_9HELO</name>
<sequence>MTSIHSFAKIFSMAYEIISEETENGIVLRVHRKSHEHGHGHEHHEELNEQAQPAKGTVTHHGFFEEEIRRSS</sequence>
<dbReference type="Proteomes" id="UP000297452">
    <property type="component" value="Unassembled WGS sequence"/>
</dbReference>
<comment type="caution">
    <text evidence="2">The sequence shown here is derived from an EMBL/GenBank/DDBJ whole genome shotgun (WGS) entry which is preliminary data.</text>
</comment>
<feature type="region of interest" description="Disordered" evidence="1">
    <location>
        <begin position="34"/>
        <end position="72"/>
    </location>
</feature>
<evidence type="ECO:0000313" key="2">
    <source>
        <dbReference type="EMBL" id="TGO52975.1"/>
    </source>
</evidence>
<feature type="compositionally biased region" description="Basic and acidic residues" evidence="1">
    <location>
        <begin position="62"/>
        <end position="72"/>
    </location>
</feature>
<dbReference type="AlphaFoldDB" id="A0A4Z1HVD8"/>
<protein>
    <submittedName>
        <fullName evidence="2">Uncharacterized protein</fullName>
    </submittedName>
</protein>
<accession>A0A4Z1HVD8</accession>